<evidence type="ECO:0000313" key="9">
    <source>
        <dbReference type="Proteomes" id="UP000046393"/>
    </source>
</evidence>
<dbReference type="Gene3D" id="3.40.1490.10">
    <property type="entry name" value="Bit1"/>
    <property type="match status" value="1"/>
</dbReference>
<keyword evidence="9" id="KW-1185">Reference proteome</keyword>
<dbReference type="SUPFAM" id="SSF102462">
    <property type="entry name" value="Peptidyl-tRNA hydrolase II"/>
    <property type="match status" value="1"/>
</dbReference>
<feature type="active site" description="Proton donor" evidence="7">
    <location>
        <position position="134"/>
    </location>
</feature>
<evidence type="ECO:0000256" key="7">
    <source>
        <dbReference type="PIRSR" id="PIRSR617867-1"/>
    </source>
</evidence>
<evidence type="ECO:0000313" key="10">
    <source>
        <dbReference type="WBParaSite" id="SMUV_0000774701-mRNA-1"/>
    </source>
</evidence>
<dbReference type="PRINTS" id="PR00719">
    <property type="entry name" value="LMWPTPASE"/>
</dbReference>
<sequence>MDDKSGKRSVLFVCLGNICRSPMAEAVFQNLLESLNLNNEWHVDSAAVSDYHIGRHPDERTMSVLASHGITTYVHKARQVTGSDFLNFDYIMGMDESNVAELKSMCSLAVNGEANCKIELLGKYDPQGNIIVPDPYFENDMIAFEEVFVKILKDLAKVSDTLYQVVVFDINLQLMPPIDHYVMYLILRRDLLEKMKWPIGALVSQGAHAATSCIWKFRDDPDVIAYLKDLEHMRKVTLEVNDETELLNAAKVLDDNNIQYSTWIEDNMPVCIAVKPQRRSIVGKHLKNYRLFS</sequence>
<dbReference type="InterPro" id="IPR002115">
    <property type="entry name" value="Tyr_Pase_low_mol_wt_mml"/>
</dbReference>
<dbReference type="FunFam" id="3.40.50.2300:FF:000105">
    <property type="entry name" value="Low molecular weight phosphotyrosine protein"/>
    <property type="match status" value="1"/>
</dbReference>
<dbReference type="InterPro" id="IPR002833">
    <property type="entry name" value="PTH2"/>
</dbReference>
<dbReference type="InterPro" id="IPR017867">
    <property type="entry name" value="Tyr_phospatase_low_mol_wt"/>
</dbReference>
<evidence type="ECO:0000259" key="8">
    <source>
        <dbReference type="SMART" id="SM00226"/>
    </source>
</evidence>
<dbReference type="GO" id="GO:0004045">
    <property type="term" value="F:peptidyl-tRNA hydrolase activity"/>
    <property type="evidence" value="ECO:0007669"/>
    <property type="project" value="UniProtKB-EC"/>
</dbReference>
<dbReference type="GO" id="GO:0005737">
    <property type="term" value="C:cytoplasm"/>
    <property type="evidence" value="ECO:0007669"/>
    <property type="project" value="UniProtKB-SubCell"/>
</dbReference>
<dbReference type="AlphaFoldDB" id="A0A0N5ASI0"/>
<dbReference type="WBParaSite" id="SMUV_0000774701-mRNA-1">
    <property type="protein sequence ID" value="SMUV_0000774701-mRNA-1"/>
    <property type="gene ID" value="SMUV_0000774701"/>
</dbReference>
<accession>A0A0N5ASI0</accession>
<dbReference type="InterPro" id="IPR023485">
    <property type="entry name" value="Ptyr_pPase"/>
</dbReference>
<proteinExistence type="inferred from homology"/>
<feature type="domain" description="Phosphotyrosine protein phosphatase I" evidence="8">
    <location>
        <begin position="8"/>
        <end position="158"/>
    </location>
</feature>
<evidence type="ECO:0000256" key="1">
    <source>
        <dbReference type="ARBA" id="ARBA00004496"/>
    </source>
</evidence>
<comment type="subcellular location">
    <subcellularLocation>
        <location evidence="1">Cytoplasm</location>
    </subcellularLocation>
</comment>
<dbReference type="Pfam" id="PF01451">
    <property type="entry name" value="LMWPc"/>
    <property type="match status" value="1"/>
</dbReference>
<dbReference type="GO" id="GO:0004726">
    <property type="term" value="F:non-membrane spanning protein tyrosine phosphatase activity"/>
    <property type="evidence" value="ECO:0007669"/>
    <property type="project" value="InterPro"/>
</dbReference>
<dbReference type="CDD" id="cd16343">
    <property type="entry name" value="LMWPTP"/>
    <property type="match status" value="1"/>
</dbReference>
<keyword evidence="5" id="KW-0904">Protein phosphatase</keyword>
<name>A0A0N5ASI0_9BILA</name>
<evidence type="ECO:0000256" key="6">
    <source>
        <dbReference type="ARBA" id="ARBA00048707"/>
    </source>
</evidence>
<dbReference type="PANTHER" id="PTHR11717">
    <property type="entry name" value="LOW MOLECULAR WEIGHT PROTEIN TYROSINE PHOSPHATASE"/>
    <property type="match status" value="1"/>
</dbReference>
<evidence type="ECO:0000256" key="4">
    <source>
        <dbReference type="ARBA" id="ARBA00022801"/>
    </source>
</evidence>
<feature type="active site" description="Nucleophile" evidence="7">
    <location>
        <position position="14"/>
    </location>
</feature>
<keyword evidence="4" id="KW-0378">Hydrolase</keyword>
<dbReference type="PRINTS" id="PR00720">
    <property type="entry name" value="MAMMALPTPASE"/>
</dbReference>
<dbReference type="InterPro" id="IPR050438">
    <property type="entry name" value="LMW_PTPase"/>
</dbReference>
<evidence type="ECO:0000256" key="3">
    <source>
        <dbReference type="ARBA" id="ARBA00022490"/>
    </source>
</evidence>
<dbReference type="InterPro" id="IPR023476">
    <property type="entry name" value="Pep_tRNA_hydro_II_dom_sf"/>
</dbReference>
<keyword evidence="3" id="KW-0963">Cytoplasm</keyword>
<dbReference type="Proteomes" id="UP000046393">
    <property type="component" value="Unplaced"/>
</dbReference>
<dbReference type="InterPro" id="IPR036196">
    <property type="entry name" value="Ptyr_pPase_sf"/>
</dbReference>
<dbReference type="STRING" id="451379.A0A0N5ASI0"/>
<dbReference type="Pfam" id="PF01981">
    <property type="entry name" value="PTH2"/>
    <property type="match status" value="1"/>
</dbReference>
<dbReference type="SUPFAM" id="SSF52788">
    <property type="entry name" value="Phosphotyrosine protein phosphatases I"/>
    <property type="match status" value="1"/>
</dbReference>
<dbReference type="SMART" id="SM00226">
    <property type="entry name" value="LMWPc"/>
    <property type="match status" value="1"/>
</dbReference>
<feature type="active site" evidence="7">
    <location>
        <position position="20"/>
    </location>
</feature>
<dbReference type="PANTHER" id="PTHR11717:SF7">
    <property type="entry name" value="LOW MOLECULAR WEIGHT PHOSPHOTYROSINE PROTEIN PHOSPHATASE"/>
    <property type="match status" value="1"/>
</dbReference>
<dbReference type="GO" id="GO:0003993">
    <property type="term" value="F:acid phosphatase activity"/>
    <property type="evidence" value="ECO:0007669"/>
    <property type="project" value="InterPro"/>
</dbReference>
<evidence type="ECO:0000256" key="2">
    <source>
        <dbReference type="ARBA" id="ARBA00011063"/>
    </source>
</evidence>
<organism evidence="9 10">
    <name type="scientific">Syphacia muris</name>
    <dbReference type="NCBI Taxonomy" id="451379"/>
    <lineage>
        <taxon>Eukaryota</taxon>
        <taxon>Metazoa</taxon>
        <taxon>Ecdysozoa</taxon>
        <taxon>Nematoda</taxon>
        <taxon>Chromadorea</taxon>
        <taxon>Rhabditida</taxon>
        <taxon>Spirurina</taxon>
        <taxon>Oxyuridomorpha</taxon>
        <taxon>Oxyuroidea</taxon>
        <taxon>Oxyuridae</taxon>
        <taxon>Syphacia</taxon>
    </lineage>
</organism>
<evidence type="ECO:0000256" key="5">
    <source>
        <dbReference type="ARBA" id="ARBA00022912"/>
    </source>
</evidence>
<comment type="catalytic activity">
    <reaction evidence="6">
        <text>an N-acyl-L-alpha-aminoacyl-tRNA + H2O = an N-acyl-L-amino acid + a tRNA + H(+)</text>
        <dbReference type="Rhea" id="RHEA:54448"/>
        <dbReference type="Rhea" id="RHEA-COMP:10123"/>
        <dbReference type="Rhea" id="RHEA-COMP:13883"/>
        <dbReference type="ChEBI" id="CHEBI:15377"/>
        <dbReference type="ChEBI" id="CHEBI:15378"/>
        <dbReference type="ChEBI" id="CHEBI:59874"/>
        <dbReference type="ChEBI" id="CHEBI:78442"/>
        <dbReference type="ChEBI" id="CHEBI:138191"/>
        <dbReference type="EC" id="3.1.1.29"/>
    </reaction>
</comment>
<protein>
    <submittedName>
        <fullName evidence="10">LMWPc domain-containing protein</fullName>
    </submittedName>
</protein>
<dbReference type="Gene3D" id="3.40.50.2300">
    <property type="match status" value="1"/>
</dbReference>
<comment type="similarity">
    <text evidence="2">Belongs to the low molecular weight phosphotyrosine protein phosphatase family.</text>
</comment>
<reference evidence="10" key="1">
    <citation type="submission" date="2016-03" db="UniProtKB">
        <authorList>
            <consortium name="WormBaseParasite"/>
        </authorList>
    </citation>
    <scope>IDENTIFICATION</scope>
</reference>